<feature type="region of interest" description="Disordered" evidence="1">
    <location>
        <begin position="110"/>
        <end position="161"/>
    </location>
</feature>
<feature type="domain" description="Reverse transcriptase Ty1/copia-type" evidence="2">
    <location>
        <begin position="384"/>
        <end position="441"/>
    </location>
</feature>
<accession>A0ABQ9ICJ6</accession>
<dbReference type="PANTHER" id="PTHR11439:SF483">
    <property type="entry name" value="PEPTIDE SYNTHASE GLIP-LIKE, PUTATIVE (AFU_ORTHOLOGUE AFUA_3G12920)-RELATED"/>
    <property type="match status" value="1"/>
</dbReference>
<feature type="compositionally biased region" description="Basic and acidic residues" evidence="1">
    <location>
        <begin position="123"/>
        <end position="147"/>
    </location>
</feature>
<dbReference type="Proteomes" id="UP001159363">
    <property type="component" value="Chromosome 2"/>
</dbReference>
<keyword evidence="4" id="KW-1185">Reference proteome</keyword>
<comment type="caution">
    <text evidence="3">The sequence shown here is derived from an EMBL/GenBank/DDBJ whole genome shotgun (WGS) entry which is preliminary data.</text>
</comment>
<evidence type="ECO:0000259" key="2">
    <source>
        <dbReference type="Pfam" id="PF07727"/>
    </source>
</evidence>
<evidence type="ECO:0000313" key="4">
    <source>
        <dbReference type="Proteomes" id="UP001159363"/>
    </source>
</evidence>
<proteinExistence type="predicted"/>
<evidence type="ECO:0000256" key="1">
    <source>
        <dbReference type="SAM" id="MobiDB-lite"/>
    </source>
</evidence>
<gene>
    <name evidence="3" type="ORF">PR048_007003</name>
</gene>
<dbReference type="PANTHER" id="PTHR11439">
    <property type="entry name" value="GAG-POL-RELATED RETROTRANSPOSON"/>
    <property type="match status" value="1"/>
</dbReference>
<name>A0ABQ9ICJ6_9NEOP</name>
<dbReference type="CDD" id="cd09272">
    <property type="entry name" value="RNase_HI_RT_Ty1"/>
    <property type="match status" value="1"/>
</dbReference>
<feature type="domain" description="Reverse transcriptase Ty1/copia-type" evidence="2">
    <location>
        <begin position="231"/>
        <end position="375"/>
    </location>
</feature>
<dbReference type="EMBL" id="JARBHB010000002">
    <property type="protein sequence ID" value="KAJ8894361.1"/>
    <property type="molecule type" value="Genomic_DNA"/>
</dbReference>
<evidence type="ECO:0000313" key="3">
    <source>
        <dbReference type="EMBL" id="KAJ8894361.1"/>
    </source>
</evidence>
<reference evidence="3 4" key="1">
    <citation type="submission" date="2023-02" db="EMBL/GenBank/DDBJ databases">
        <title>LHISI_Scaffold_Assembly.</title>
        <authorList>
            <person name="Stuart O.P."/>
            <person name="Cleave R."/>
            <person name="Magrath M.J.L."/>
            <person name="Mikheyev A.S."/>
        </authorList>
    </citation>
    <scope>NUCLEOTIDE SEQUENCE [LARGE SCALE GENOMIC DNA]</scope>
    <source>
        <strain evidence="3">Daus_M_001</strain>
        <tissue evidence="3">Leg muscle</tissue>
    </source>
</reference>
<dbReference type="InterPro" id="IPR013103">
    <property type="entry name" value="RVT_2"/>
</dbReference>
<sequence>MNLTLMNKVRTKFAETDRPHTLWGESVRASAYKLNRSPTSALQDRIPDSVQFGLYAEVTTREQTGTPCEINDNGRIFSGGCRLWDSLNDKIVDSRDVTFNESKVGVGNDTAQYQGINIEEENEHLNRKDSTEAKTDTEENGTKDLTKHGTPQQSSEESDEEFIGFEDLGEKNHRNKPNRTVKMPSHLQEYELYMAYCLCAGEPQAYEGAIKLGNQWEEAIESEINALELHQTWTPRVLPPGEKAIEPKWIFKTKKEGKINRKKKGVQEEPANNVYAPVARLPTIRLLISIAVTRKWEIRQLDIPTAVLNGYMDDDIYIKTLDGVKNEPGMLKLKISLYGLCSALRKWNERFHNFMETHGMKRSASDFCLYIGENEKNTSIKLIRFLKGEFKAKDLGILSAFLGTMVVYDGDEVKISQVSFINKILSKFNIILCKGVNTPMVCDFQVGTEEPVNEKFMFWQQIGSLMYVATVSWPEILYSVCYLSRFLNKPTEQLWKAGKRVLRYLHSDDKLVCYSDSDWAGDKHDRKSVSGCVLLQGKNSISWGSRKQGIVALSTAEAEYIACATAAFYLQGVVQDFQSATSTPVLLTDNQSAIDMAEGFENSRRSHHIDIKFHYLKDLVDKKRIKINY</sequence>
<dbReference type="Pfam" id="PF07727">
    <property type="entry name" value="RVT_2"/>
    <property type="match status" value="2"/>
</dbReference>
<feature type="non-terminal residue" evidence="3">
    <location>
        <position position="629"/>
    </location>
</feature>
<protein>
    <recommendedName>
        <fullName evidence="2">Reverse transcriptase Ty1/copia-type domain-containing protein</fullName>
    </recommendedName>
</protein>
<organism evidence="3 4">
    <name type="scientific">Dryococelus australis</name>
    <dbReference type="NCBI Taxonomy" id="614101"/>
    <lineage>
        <taxon>Eukaryota</taxon>
        <taxon>Metazoa</taxon>
        <taxon>Ecdysozoa</taxon>
        <taxon>Arthropoda</taxon>
        <taxon>Hexapoda</taxon>
        <taxon>Insecta</taxon>
        <taxon>Pterygota</taxon>
        <taxon>Neoptera</taxon>
        <taxon>Polyneoptera</taxon>
        <taxon>Phasmatodea</taxon>
        <taxon>Verophasmatodea</taxon>
        <taxon>Anareolatae</taxon>
        <taxon>Phasmatidae</taxon>
        <taxon>Eurycanthinae</taxon>
        <taxon>Dryococelus</taxon>
    </lineage>
</organism>